<protein>
    <recommendedName>
        <fullName evidence="9">Major facilitator superfamily (MFS) profile domain-containing protein</fullName>
    </recommendedName>
</protein>
<evidence type="ECO:0000313" key="11">
    <source>
        <dbReference type="Proteomes" id="UP000019478"/>
    </source>
</evidence>
<evidence type="ECO:0000256" key="6">
    <source>
        <dbReference type="ARBA" id="ARBA00023136"/>
    </source>
</evidence>
<keyword evidence="5 8" id="KW-1133">Transmembrane helix</keyword>
<keyword evidence="11" id="KW-1185">Reference proteome</keyword>
<dbReference type="eggNOG" id="KOG0254">
    <property type="taxonomic scope" value="Eukaryota"/>
</dbReference>
<dbReference type="Gene3D" id="1.20.1250.20">
    <property type="entry name" value="MFS general substrate transporter like domains"/>
    <property type="match status" value="1"/>
</dbReference>
<evidence type="ECO:0000256" key="3">
    <source>
        <dbReference type="ARBA" id="ARBA00022448"/>
    </source>
</evidence>
<sequence length="508" mass="55967">MGNPDTDKDVENNKDPAAMIATASIDDIDAEARIATDEEHGHSFWEAVRLYPTAVGWSMFFSLGVIMCAFDPQLLGQLYATPAFQRDFGYLYDGNWIISAPWQTGLSMGSPIGQVVGAFFAAFPMEWYGRKKTFGACVILTTGCVFIQFFARSLPVLLVGELLGGLVLGTYAVIAPAYASEVCPLALRGVLTSCTNICFVTGQLIANGVIAGTHVLDSHWAYSAAFCAQWIWPLVILIGLPFAPESPWWLQRRGRFEDAEKALKRLASSNVDVKPTLAMIIETDRLEREMESGTTYWDCFNKINRRRTEIAIGVYTIQVLSGIYLVGYATYFFTRKSQSPVPVLIAGLPTDQAFNMGVGFLAVGFVGTCLSWVLLIYFGRRTIYNWGLGLLAVLQILIGILDCAPNYDNRPAISWAQSVLMLVWNFFYDLSIGPVCFVLLCEVSATRLRGKTIALATAVQALAGIVMTVAIPYMINADQANMRGKLGFFFGGLAILCLVWSYFRVPEL</sequence>
<name>W9XAP3_9EURO</name>
<feature type="transmembrane region" description="Helical" evidence="8">
    <location>
        <begin position="453"/>
        <end position="474"/>
    </location>
</feature>
<evidence type="ECO:0000256" key="1">
    <source>
        <dbReference type="ARBA" id="ARBA00004141"/>
    </source>
</evidence>
<feature type="transmembrane region" description="Helical" evidence="8">
    <location>
        <begin position="220"/>
        <end position="243"/>
    </location>
</feature>
<dbReference type="InterPro" id="IPR050360">
    <property type="entry name" value="MFS_Sugar_Transporters"/>
</dbReference>
<accession>W9XAP3</accession>
<comment type="subcellular location">
    <subcellularLocation>
        <location evidence="1">Membrane</location>
        <topology evidence="1">Multi-pass membrane protein</topology>
    </subcellularLocation>
</comment>
<dbReference type="PROSITE" id="PS00216">
    <property type="entry name" value="SUGAR_TRANSPORT_1"/>
    <property type="match status" value="1"/>
</dbReference>
<dbReference type="InterPro" id="IPR036259">
    <property type="entry name" value="MFS_trans_sf"/>
</dbReference>
<feature type="transmembrane region" description="Helical" evidence="8">
    <location>
        <begin position="157"/>
        <end position="178"/>
    </location>
</feature>
<organism evidence="10 11">
    <name type="scientific">Capronia epimyces CBS 606.96</name>
    <dbReference type="NCBI Taxonomy" id="1182542"/>
    <lineage>
        <taxon>Eukaryota</taxon>
        <taxon>Fungi</taxon>
        <taxon>Dikarya</taxon>
        <taxon>Ascomycota</taxon>
        <taxon>Pezizomycotina</taxon>
        <taxon>Eurotiomycetes</taxon>
        <taxon>Chaetothyriomycetidae</taxon>
        <taxon>Chaetothyriales</taxon>
        <taxon>Herpotrichiellaceae</taxon>
        <taxon>Capronia</taxon>
    </lineage>
</organism>
<dbReference type="OrthoDB" id="6612291at2759"/>
<gene>
    <name evidence="10" type="ORF">A1O3_09769</name>
</gene>
<dbReference type="EMBL" id="AMGY01000010">
    <property type="protein sequence ID" value="EXJ77542.1"/>
    <property type="molecule type" value="Genomic_DNA"/>
</dbReference>
<dbReference type="AlphaFoldDB" id="W9XAP3"/>
<reference evidence="10 11" key="1">
    <citation type="submission" date="2013-03" db="EMBL/GenBank/DDBJ databases">
        <title>The Genome Sequence of Capronia epimyces CBS 606.96.</title>
        <authorList>
            <consortium name="The Broad Institute Genomics Platform"/>
            <person name="Cuomo C."/>
            <person name="de Hoog S."/>
            <person name="Gorbushina A."/>
            <person name="Walker B."/>
            <person name="Young S.K."/>
            <person name="Zeng Q."/>
            <person name="Gargeya S."/>
            <person name="Fitzgerald M."/>
            <person name="Haas B."/>
            <person name="Abouelleil A."/>
            <person name="Allen A.W."/>
            <person name="Alvarado L."/>
            <person name="Arachchi H.M."/>
            <person name="Berlin A.M."/>
            <person name="Chapman S.B."/>
            <person name="Gainer-Dewar J."/>
            <person name="Goldberg J."/>
            <person name="Griggs A."/>
            <person name="Gujja S."/>
            <person name="Hansen M."/>
            <person name="Howarth C."/>
            <person name="Imamovic A."/>
            <person name="Ireland A."/>
            <person name="Larimer J."/>
            <person name="McCowan C."/>
            <person name="Murphy C."/>
            <person name="Pearson M."/>
            <person name="Poon T.W."/>
            <person name="Priest M."/>
            <person name="Roberts A."/>
            <person name="Saif S."/>
            <person name="Shea T."/>
            <person name="Sisk P."/>
            <person name="Sykes S."/>
            <person name="Wortman J."/>
            <person name="Nusbaum C."/>
            <person name="Birren B."/>
        </authorList>
    </citation>
    <scope>NUCLEOTIDE SEQUENCE [LARGE SCALE GENOMIC DNA]</scope>
    <source>
        <strain evidence="10 11">CBS 606.96</strain>
    </source>
</reference>
<dbReference type="GO" id="GO:0016020">
    <property type="term" value="C:membrane"/>
    <property type="evidence" value="ECO:0007669"/>
    <property type="project" value="UniProtKB-SubCell"/>
</dbReference>
<dbReference type="SUPFAM" id="SSF103473">
    <property type="entry name" value="MFS general substrate transporter"/>
    <property type="match status" value="1"/>
</dbReference>
<keyword evidence="4 8" id="KW-0812">Transmembrane</keyword>
<dbReference type="PROSITE" id="PS50850">
    <property type="entry name" value="MFS"/>
    <property type="match status" value="1"/>
</dbReference>
<dbReference type="PANTHER" id="PTHR48022">
    <property type="entry name" value="PLASTIDIC GLUCOSE TRANSPORTER 4"/>
    <property type="match status" value="1"/>
</dbReference>
<dbReference type="NCBIfam" id="TIGR00879">
    <property type="entry name" value="SP"/>
    <property type="match status" value="1"/>
</dbReference>
<dbReference type="PANTHER" id="PTHR48022:SF83">
    <property type="entry name" value="MAJOR FACILITATOR SUPERFAMILY (MFS) PROFILE DOMAIN-CONTAINING PROTEIN"/>
    <property type="match status" value="1"/>
</dbReference>
<feature type="transmembrane region" description="Helical" evidence="8">
    <location>
        <begin position="310"/>
        <end position="333"/>
    </location>
</feature>
<evidence type="ECO:0000259" key="9">
    <source>
        <dbReference type="PROSITE" id="PS50850"/>
    </source>
</evidence>
<keyword evidence="3 7" id="KW-0813">Transport</keyword>
<dbReference type="Pfam" id="PF00083">
    <property type="entry name" value="Sugar_tr"/>
    <property type="match status" value="1"/>
</dbReference>
<dbReference type="GeneID" id="19173852"/>
<evidence type="ECO:0000256" key="4">
    <source>
        <dbReference type="ARBA" id="ARBA00022692"/>
    </source>
</evidence>
<comment type="caution">
    <text evidence="10">The sequence shown here is derived from an EMBL/GenBank/DDBJ whole genome shotgun (WGS) entry which is preliminary data.</text>
</comment>
<dbReference type="InterPro" id="IPR005828">
    <property type="entry name" value="MFS_sugar_transport-like"/>
</dbReference>
<dbReference type="Proteomes" id="UP000019478">
    <property type="component" value="Unassembled WGS sequence"/>
</dbReference>
<dbReference type="FunFam" id="1.20.1250.20:FF:000078">
    <property type="entry name" value="MFS maltose transporter, putative"/>
    <property type="match status" value="1"/>
</dbReference>
<evidence type="ECO:0000256" key="8">
    <source>
        <dbReference type="SAM" id="Phobius"/>
    </source>
</evidence>
<dbReference type="InterPro" id="IPR005829">
    <property type="entry name" value="Sugar_transporter_CS"/>
</dbReference>
<dbReference type="GO" id="GO:0005351">
    <property type="term" value="F:carbohydrate:proton symporter activity"/>
    <property type="evidence" value="ECO:0007669"/>
    <property type="project" value="TreeGrafter"/>
</dbReference>
<comment type="similarity">
    <text evidence="2 7">Belongs to the major facilitator superfamily. Sugar transporter (TC 2.A.1.1) family.</text>
</comment>
<dbReference type="InterPro" id="IPR003663">
    <property type="entry name" value="Sugar/inositol_transpt"/>
</dbReference>
<feature type="transmembrane region" description="Helical" evidence="8">
    <location>
        <begin position="486"/>
        <end position="503"/>
    </location>
</feature>
<feature type="transmembrane region" description="Helical" evidence="8">
    <location>
        <begin position="133"/>
        <end position="151"/>
    </location>
</feature>
<feature type="transmembrane region" description="Helical" evidence="8">
    <location>
        <begin position="383"/>
        <end position="401"/>
    </location>
</feature>
<feature type="domain" description="Major facilitator superfamily (MFS) profile" evidence="9">
    <location>
        <begin position="57"/>
        <end position="508"/>
    </location>
</feature>
<feature type="transmembrane region" description="Helical" evidence="8">
    <location>
        <begin position="353"/>
        <end position="376"/>
    </location>
</feature>
<feature type="transmembrane region" description="Helical" evidence="8">
    <location>
        <begin position="190"/>
        <end position="214"/>
    </location>
</feature>
<dbReference type="HOGENOM" id="CLU_001265_11_5_1"/>
<evidence type="ECO:0000313" key="10">
    <source>
        <dbReference type="EMBL" id="EXJ77542.1"/>
    </source>
</evidence>
<evidence type="ECO:0000256" key="2">
    <source>
        <dbReference type="ARBA" id="ARBA00010992"/>
    </source>
</evidence>
<feature type="transmembrane region" description="Helical" evidence="8">
    <location>
        <begin position="421"/>
        <end position="441"/>
    </location>
</feature>
<feature type="transmembrane region" description="Helical" evidence="8">
    <location>
        <begin position="50"/>
        <end position="70"/>
    </location>
</feature>
<evidence type="ECO:0000256" key="7">
    <source>
        <dbReference type="RuleBase" id="RU003346"/>
    </source>
</evidence>
<evidence type="ECO:0000256" key="5">
    <source>
        <dbReference type="ARBA" id="ARBA00022989"/>
    </source>
</evidence>
<keyword evidence="6 8" id="KW-0472">Membrane</keyword>
<proteinExistence type="inferred from homology"/>
<dbReference type="InterPro" id="IPR020846">
    <property type="entry name" value="MFS_dom"/>
</dbReference>
<dbReference type="RefSeq" id="XP_007738052.1">
    <property type="nucleotide sequence ID" value="XM_007739862.1"/>
</dbReference>